<reference evidence="1 2" key="1">
    <citation type="submission" date="2019-03" db="EMBL/GenBank/DDBJ databases">
        <title>Bradyrhizobium strains diversity.</title>
        <authorList>
            <person name="Urquiaga M.C.O."/>
            <person name="Hungria M."/>
            <person name="Delamuta J.R.M."/>
            <person name="Klepa M.S."/>
        </authorList>
    </citation>
    <scope>NUCLEOTIDE SEQUENCE [LARGE SCALE GENOMIC DNA]</scope>
    <source>
        <strain evidence="1 2">CNPSo 3426</strain>
    </source>
</reference>
<evidence type="ECO:0000313" key="2">
    <source>
        <dbReference type="Proteomes" id="UP000297700"/>
    </source>
</evidence>
<dbReference type="EMBL" id="SPQS01000029">
    <property type="protein sequence ID" value="TFV69239.1"/>
    <property type="molecule type" value="Genomic_DNA"/>
</dbReference>
<gene>
    <name evidence="1" type="ORF">E4K64_33975</name>
</gene>
<dbReference type="AlphaFoldDB" id="A0A4Y9NMX4"/>
<proteinExistence type="predicted"/>
<comment type="caution">
    <text evidence="1">The sequence shown here is derived from an EMBL/GenBank/DDBJ whole genome shotgun (WGS) entry which is preliminary data.</text>
</comment>
<name>A0A4Y9NMX4_9BRAD</name>
<dbReference type="Proteomes" id="UP000297700">
    <property type="component" value="Unassembled WGS sequence"/>
</dbReference>
<sequence>MMRFEGRMGGESIWPTMPLLTGKGYCRAGRPVWLGANPDDFTPRAIHSRQFDVHAQPVSGFVT</sequence>
<accession>A0A4Y9NMX4</accession>
<organism evidence="1 2">
    <name type="scientific">Bradyrhizobium frederickii</name>
    <dbReference type="NCBI Taxonomy" id="2560054"/>
    <lineage>
        <taxon>Bacteria</taxon>
        <taxon>Pseudomonadati</taxon>
        <taxon>Pseudomonadota</taxon>
        <taxon>Alphaproteobacteria</taxon>
        <taxon>Hyphomicrobiales</taxon>
        <taxon>Nitrobacteraceae</taxon>
        <taxon>Bradyrhizobium</taxon>
    </lineage>
</organism>
<evidence type="ECO:0000313" key="1">
    <source>
        <dbReference type="EMBL" id="TFV69239.1"/>
    </source>
</evidence>
<protein>
    <submittedName>
        <fullName evidence="1">Uncharacterized protein</fullName>
    </submittedName>
</protein>